<evidence type="ECO:0000256" key="5">
    <source>
        <dbReference type="ARBA" id="ARBA00023136"/>
    </source>
</evidence>
<dbReference type="OrthoDB" id="6360at2"/>
<dbReference type="CDD" id="cd17325">
    <property type="entry name" value="MFS_MdtG_SLC18_like"/>
    <property type="match status" value="1"/>
</dbReference>
<evidence type="ECO:0000256" key="6">
    <source>
        <dbReference type="SAM" id="Phobius"/>
    </source>
</evidence>
<feature type="transmembrane region" description="Helical" evidence="6">
    <location>
        <begin position="241"/>
        <end position="260"/>
    </location>
</feature>
<dbReference type="Proteomes" id="UP000199337">
    <property type="component" value="Unassembled WGS sequence"/>
</dbReference>
<feature type="transmembrane region" description="Helical" evidence="6">
    <location>
        <begin position="161"/>
        <end position="179"/>
    </location>
</feature>
<evidence type="ECO:0000256" key="3">
    <source>
        <dbReference type="ARBA" id="ARBA00022692"/>
    </source>
</evidence>
<dbReference type="GO" id="GO:0022857">
    <property type="term" value="F:transmembrane transporter activity"/>
    <property type="evidence" value="ECO:0007669"/>
    <property type="project" value="InterPro"/>
</dbReference>
<keyword evidence="9" id="KW-1185">Reference proteome</keyword>
<dbReference type="InterPro" id="IPR005828">
    <property type="entry name" value="MFS_sugar_transport-like"/>
</dbReference>
<evidence type="ECO:0000256" key="4">
    <source>
        <dbReference type="ARBA" id="ARBA00022989"/>
    </source>
</evidence>
<reference evidence="9" key="1">
    <citation type="submission" date="2016-10" db="EMBL/GenBank/DDBJ databases">
        <authorList>
            <person name="Varghese N."/>
            <person name="Submissions S."/>
        </authorList>
    </citation>
    <scope>NUCLEOTIDE SEQUENCE [LARGE SCALE GENOMIC DNA]</scope>
    <source>
        <strain evidence="9">DSM 17038</strain>
    </source>
</reference>
<evidence type="ECO:0000256" key="2">
    <source>
        <dbReference type="ARBA" id="ARBA00022448"/>
    </source>
</evidence>
<gene>
    <name evidence="8" type="ORF">SAMN05660649_02745</name>
</gene>
<keyword evidence="3 6" id="KW-0812">Transmembrane</keyword>
<sequence>MVRHKQIIGLSLSAFLLMLGNGMVQALLPQKVISLTGSSSLVGYLASTYALAQVLSQLPIGIRADRIGFKLFIIMGYLLSFSAGLLFYFTDTVNLIFVGKILQGIGEAPILSLAPALLSLQYFATKGKAIGTYNASIYLGLTAGPLVGVLLFKTWSDTQIFLFYAVMCLLGAVINSCSLENKADGEASAKDTHTLKSISVFFKDPQVLVVLLGIALYGAGFGIFITIVPAFLIMFKHYDQSYIGIFFSLFYIAISLSQLITGWLSDRLGRQLFMVVGLTVAAAGLRLSSTFEHLGLAVILGVSSLGLGIFYIASMAFLNENVPISLRGTISGMYYLFWGIGMFWGPIILGIYVDGKGFFSAFHLLASLSALEVMLLLLARRFKAKRLAQQ</sequence>
<evidence type="ECO:0000259" key="7">
    <source>
        <dbReference type="PROSITE" id="PS50850"/>
    </source>
</evidence>
<dbReference type="GO" id="GO:0005886">
    <property type="term" value="C:plasma membrane"/>
    <property type="evidence" value="ECO:0007669"/>
    <property type="project" value="UniProtKB-SubCell"/>
</dbReference>
<feature type="transmembrane region" description="Helical" evidence="6">
    <location>
        <begin position="294"/>
        <end position="313"/>
    </location>
</feature>
<dbReference type="InterPro" id="IPR050930">
    <property type="entry name" value="MFS_Vesicular_Transporter"/>
</dbReference>
<keyword evidence="4 6" id="KW-1133">Transmembrane helix</keyword>
<proteinExistence type="predicted"/>
<organism evidence="8 9">
    <name type="scientific">Desulfotruncus arcticus DSM 17038</name>
    <dbReference type="NCBI Taxonomy" id="1121424"/>
    <lineage>
        <taxon>Bacteria</taxon>
        <taxon>Bacillati</taxon>
        <taxon>Bacillota</taxon>
        <taxon>Clostridia</taxon>
        <taxon>Eubacteriales</taxon>
        <taxon>Desulfallaceae</taxon>
        <taxon>Desulfotruncus</taxon>
    </lineage>
</organism>
<dbReference type="AlphaFoldDB" id="A0A1I2UQF2"/>
<dbReference type="EMBL" id="FOOX01000009">
    <property type="protein sequence ID" value="SFG79238.1"/>
    <property type="molecule type" value="Genomic_DNA"/>
</dbReference>
<dbReference type="Gene3D" id="1.20.1250.20">
    <property type="entry name" value="MFS general substrate transporter like domains"/>
    <property type="match status" value="2"/>
</dbReference>
<feature type="transmembrane region" description="Helical" evidence="6">
    <location>
        <begin position="101"/>
        <end position="123"/>
    </location>
</feature>
<comment type="subcellular location">
    <subcellularLocation>
        <location evidence="1">Cell membrane</location>
        <topology evidence="1">Multi-pass membrane protein</topology>
    </subcellularLocation>
</comment>
<dbReference type="PROSITE" id="PS50850">
    <property type="entry name" value="MFS"/>
    <property type="match status" value="1"/>
</dbReference>
<dbReference type="Pfam" id="PF00083">
    <property type="entry name" value="Sugar_tr"/>
    <property type="match status" value="1"/>
</dbReference>
<feature type="transmembrane region" description="Helical" evidence="6">
    <location>
        <begin position="69"/>
        <end position="89"/>
    </location>
</feature>
<evidence type="ECO:0000256" key="1">
    <source>
        <dbReference type="ARBA" id="ARBA00004651"/>
    </source>
</evidence>
<feature type="transmembrane region" description="Helical" evidence="6">
    <location>
        <begin position="207"/>
        <end position="235"/>
    </location>
</feature>
<evidence type="ECO:0000313" key="9">
    <source>
        <dbReference type="Proteomes" id="UP000199337"/>
    </source>
</evidence>
<dbReference type="InterPro" id="IPR020846">
    <property type="entry name" value="MFS_dom"/>
</dbReference>
<dbReference type="Pfam" id="PF07690">
    <property type="entry name" value="MFS_1"/>
    <property type="match status" value="1"/>
</dbReference>
<feature type="transmembrane region" description="Helical" evidence="6">
    <location>
        <begin position="135"/>
        <end position="155"/>
    </location>
</feature>
<evidence type="ECO:0000313" key="8">
    <source>
        <dbReference type="EMBL" id="SFG79238.1"/>
    </source>
</evidence>
<dbReference type="RefSeq" id="WP_092471947.1">
    <property type="nucleotide sequence ID" value="NZ_FOOX01000009.1"/>
</dbReference>
<dbReference type="PANTHER" id="PTHR23506:SF23">
    <property type="entry name" value="GH10249P"/>
    <property type="match status" value="1"/>
</dbReference>
<dbReference type="InterPro" id="IPR036259">
    <property type="entry name" value="MFS_trans_sf"/>
</dbReference>
<name>A0A1I2UQF2_9FIRM</name>
<feature type="transmembrane region" description="Helical" evidence="6">
    <location>
        <begin position="359"/>
        <end position="379"/>
    </location>
</feature>
<feature type="transmembrane region" description="Helical" evidence="6">
    <location>
        <begin position="42"/>
        <end position="62"/>
    </location>
</feature>
<dbReference type="PANTHER" id="PTHR23506">
    <property type="entry name" value="GH10249P"/>
    <property type="match status" value="1"/>
</dbReference>
<dbReference type="InterPro" id="IPR011701">
    <property type="entry name" value="MFS"/>
</dbReference>
<dbReference type="SUPFAM" id="SSF103473">
    <property type="entry name" value="MFS general substrate transporter"/>
    <property type="match status" value="1"/>
</dbReference>
<keyword evidence="2" id="KW-0813">Transport</keyword>
<keyword evidence="5 6" id="KW-0472">Membrane</keyword>
<protein>
    <submittedName>
        <fullName evidence="8">Predicted arabinose efflux permease, MFS family</fullName>
    </submittedName>
</protein>
<dbReference type="STRING" id="341036.SAMN05660649_02745"/>
<accession>A0A1I2UQF2</accession>
<feature type="transmembrane region" description="Helical" evidence="6">
    <location>
        <begin position="334"/>
        <end position="353"/>
    </location>
</feature>
<feature type="domain" description="Major facilitator superfamily (MFS) profile" evidence="7">
    <location>
        <begin position="6"/>
        <end position="384"/>
    </location>
</feature>
<feature type="transmembrane region" description="Helical" evidence="6">
    <location>
        <begin position="272"/>
        <end position="288"/>
    </location>
</feature>